<dbReference type="EMBL" id="GBXM01101559">
    <property type="protein sequence ID" value="JAH07018.1"/>
    <property type="molecule type" value="Transcribed_RNA"/>
</dbReference>
<evidence type="ECO:0000313" key="1">
    <source>
        <dbReference type="EMBL" id="JAH07018.1"/>
    </source>
</evidence>
<organism evidence="1">
    <name type="scientific">Anguilla anguilla</name>
    <name type="common">European freshwater eel</name>
    <name type="synonym">Muraena anguilla</name>
    <dbReference type="NCBI Taxonomy" id="7936"/>
    <lineage>
        <taxon>Eukaryota</taxon>
        <taxon>Metazoa</taxon>
        <taxon>Chordata</taxon>
        <taxon>Craniata</taxon>
        <taxon>Vertebrata</taxon>
        <taxon>Euteleostomi</taxon>
        <taxon>Actinopterygii</taxon>
        <taxon>Neopterygii</taxon>
        <taxon>Teleostei</taxon>
        <taxon>Anguilliformes</taxon>
        <taxon>Anguillidae</taxon>
        <taxon>Anguilla</taxon>
    </lineage>
</organism>
<proteinExistence type="predicted"/>
<sequence>MSNDIDTTGRSKLWRKIGKGIFLKRHQERLKPSSFNTNSYLTK</sequence>
<reference evidence="1" key="2">
    <citation type="journal article" date="2015" name="Fish Shellfish Immunol.">
        <title>Early steps in the European eel (Anguilla anguilla)-Vibrio vulnificus interaction in the gills: Role of the RtxA13 toxin.</title>
        <authorList>
            <person name="Callol A."/>
            <person name="Pajuelo D."/>
            <person name="Ebbesson L."/>
            <person name="Teles M."/>
            <person name="MacKenzie S."/>
            <person name="Amaro C."/>
        </authorList>
    </citation>
    <scope>NUCLEOTIDE SEQUENCE</scope>
</reference>
<reference evidence="1" key="1">
    <citation type="submission" date="2014-11" db="EMBL/GenBank/DDBJ databases">
        <authorList>
            <person name="Amaro Gonzalez C."/>
        </authorList>
    </citation>
    <scope>NUCLEOTIDE SEQUENCE</scope>
</reference>
<accession>A0A0E9PT27</accession>
<dbReference type="AlphaFoldDB" id="A0A0E9PT27"/>
<protein>
    <submittedName>
        <fullName evidence="1">Uncharacterized protein</fullName>
    </submittedName>
</protein>
<name>A0A0E9PT27_ANGAN</name>